<dbReference type="EMBL" id="MN738971">
    <property type="protein sequence ID" value="QHT33669.1"/>
    <property type="molecule type" value="Genomic_DNA"/>
</dbReference>
<name>A0A6C0EZD4_9ZZZZ</name>
<feature type="transmembrane region" description="Helical" evidence="1">
    <location>
        <begin position="115"/>
        <end position="132"/>
    </location>
</feature>
<keyword evidence="1" id="KW-0472">Membrane</keyword>
<accession>A0A6C0EZD4</accession>
<evidence type="ECO:0008006" key="3">
    <source>
        <dbReference type="Google" id="ProtNLM"/>
    </source>
</evidence>
<feature type="transmembrane region" description="Helical" evidence="1">
    <location>
        <begin position="58"/>
        <end position="79"/>
    </location>
</feature>
<dbReference type="AlphaFoldDB" id="A0A6C0EZD4"/>
<sequence>MSQQVNSTITQENLISKMDPAGIKMSFGGILQILSSLSPVLLSGFFIISSLSNGNLKWVMYLAGFIILLFIFSITAFTIDSTFTNKDSNGSPYWKKECNLVALPFGLGEYMVPNFNSSALAFIFAYIFMPMLQYDSYNLVLLSIIIVFFFIDAISKVVHGCTPILGIIIGLAIGWIVGYIWYLIVSSTSNDMVYFNVENGSAICSRPNKQTFKCKVYKNGEVIGGM</sequence>
<organism evidence="2">
    <name type="scientific">viral metagenome</name>
    <dbReference type="NCBI Taxonomy" id="1070528"/>
    <lineage>
        <taxon>unclassified sequences</taxon>
        <taxon>metagenomes</taxon>
        <taxon>organismal metagenomes</taxon>
    </lineage>
</organism>
<feature type="transmembrane region" description="Helical" evidence="1">
    <location>
        <begin position="30"/>
        <end position="51"/>
    </location>
</feature>
<protein>
    <recommendedName>
        <fullName evidence="3">Phosphatidic acid phosphatase type 2/haloperoxidase domain-containing protein</fullName>
    </recommendedName>
</protein>
<evidence type="ECO:0000256" key="1">
    <source>
        <dbReference type="SAM" id="Phobius"/>
    </source>
</evidence>
<proteinExistence type="predicted"/>
<evidence type="ECO:0000313" key="2">
    <source>
        <dbReference type="EMBL" id="QHT33669.1"/>
    </source>
</evidence>
<feature type="transmembrane region" description="Helical" evidence="1">
    <location>
        <begin position="139"/>
        <end position="158"/>
    </location>
</feature>
<reference evidence="2" key="1">
    <citation type="journal article" date="2020" name="Nature">
        <title>Giant virus diversity and host interactions through global metagenomics.</title>
        <authorList>
            <person name="Schulz F."/>
            <person name="Roux S."/>
            <person name="Paez-Espino D."/>
            <person name="Jungbluth S."/>
            <person name="Walsh D.A."/>
            <person name="Denef V.J."/>
            <person name="McMahon K.D."/>
            <person name="Konstantinidis K.T."/>
            <person name="Eloe-Fadrosh E.A."/>
            <person name="Kyrpides N.C."/>
            <person name="Woyke T."/>
        </authorList>
    </citation>
    <scope>NUCLEOTIDE SEQUENCE</scope>
    <source>
        <strain evidence="2">GVMAG-M-3300009161-36</strain>
    </source>
</reference>
<feature type="transmembrane region" description="Helical" evidence="1">
    <location>
        <begin position="164"/>
        <end position="185"/>
    </location>
</feature>
<keyword evidence="1" id="KW-0812">Transmembrane</keyword>
<keyword evidence="1" id="KW-1133">Transmembrane helix</keyword>